<dbReference type="Proteomes" id="UP000258613">
    <property type="component" value="Chromosome"/>
</dbReference>
<organism evidence="1 2">
    <name type="scientific">Natrarchaeobaculum sulfurireducens</name>
    <dbReference type="NCBI Taxonomy" id="2044521"/>
    <lineage>
        <taxon>Archaea</taxon>
        <taxon>Methanobacteriati</taxon>
        <taxon>Methanobacteriota</taxon>
        <taxon>Stenosarchaea group</taxon>
        <taxon>Halobacteria</taxon>
        <taxon>Halobacteriales</taxon>
        <taxon>Natrialbaceae</taxon>
        <taxon>Natrarchaeobaculum</taxon>
    </lineage>
</organism>
<name>A0A346PRF5_9EURY</name>
<evidence type="ECO:0000313" key="1">
    <source>
        <dbReference type="EMBL" id="AXR82100.1"/>
    </source>
</evidence>
<dbReference type="EMBL" id="CP027033">
    <property type="protein sequence ID" value="AXR82100.1"/>
    <property type="molecule type" value="Genomic_DNA"/>
</dbReference>
<dbReference type="AlphaFoldDB" id="A0A346PRF5"/>
<sequence>MCPHCSERVYVEIDRTVLRTRKKIGSLTDGYDRSAVCPDCDEKFACKIDDPVGW</sequence>
<reference evidence="2" key="1">
    <citation type="submission" date="2018-02" db="EMBL/GenBank/DDBJ databases">
        <title>Phenotypic and genomic properties of facultatively anaerobic sulfur-reducing natronoarchaea from hypersaline soda lakes.</title>
        <authorList>
            <person name="Sorokin D.Y."/>
            <person name="Kublanov I.V."/>
            <person name="Roman P."/>
            <person name="Sinninghe Damste J.S."/>
            <person name="Golyshin P.N."/>
            <person name="Rojo D."/>
            <person name="Ciordia S."/>
            <person name="Mena M.D.C."/>
            <person name="Ferrer M."/>
            <person name="Messina E."/>
            <person name="Smedile F."/>
            <person name="La Spada G."/>
            <person name="La Cono V."/>
            <person name="Yakimov M.M."/>
        </authorList>
    </citation>
    <scope>NUCLEOTIDE SEQUENCE [LARGE SCALE GENOMIC DNA]</scope>
    <source>
        <strain evidence="2">AArc-Mg</strain>
    </source>
</reference>
<evidence type="ECO:0000313" key="2">
    <source>
        <dbReference type="Proteomes" id="UP000258613"/>
    </source>
</evidence>
<gene>
    <name evidence="1" type="ORF">AArcMg_2102</name>
</gene>
<dbReference type="KEGG" id="nag:AArcMg_2102"/>
<protein>
    <submittedName>
        <fullName evidence="1">Uncharacterized protein</fullName>
    </submittedName>
</protein>
<proteinExistence type="predicted"/>
<accession>A0A346PRF5</accession>
<keyword evidence="2" id="KW-1185">Reference proteome</keyword>